<sequence length="97" mass="11017">MHSQSNQDRLIAQEIARYLNSNPSEKLRAWVSQRSEPFCLDDAAQQALGLPAGGVRREISTRIGNILIKEIGCRRFRSGSIPQFWYMPPQAGESNDW</sequence>
<organism evidence="1 2">
    <name type="scientific">Nitrosospira multiformis</name>
    <dbReference type="NCBI Taxonomy" id="1231"/>
    <lineage>
        <taxon>Bacteria</taxon>
        <taxon>Pseudomonadati</taxon>
        <taxon>Pseudomonadota</taxon>
        <taxon>Betaproteobacteria</taxon>
        <taxon>Nitrosomonadales</taxon>
        <taxon>Nitrosomonadaceae</taxon>
        <taxon>Nitrosospira</taxon>
    </lineage>
</organism>
<accession>A0A1H8Q226</accession>
<dbReference type="RefSeq" id="WP_074749203.1">
    <property type="nucleotide sequence ID" value="NZ_FOCT01000026.1"/>
</dbReference>
<dbReference type="AlphaFoldDB" id="A0A1H8Q226"/>
<reference evidence="1 2" key="1">
    <citation type="submission" date="2016-10" db="EMBL/GenBank/DDBJ databases">
        <authorList>
            <person name="de Groot N.N."/>
        </authorList>
    </citation>
    <scope>NUCLEOTIDE SEQUENCE [LARGE SCALE GENOMIC DNA]</scope>
    <source>
        <strain evidence="1 2">Nl18</strain>
    </source>
</reference>
<evidence type="ECO:0000313" key="1">
    <source>
        <dbReference type="EMBL" id="SEO48295.1"/>
    </source>
</evidence>
<evidence type="ECO:0000313" key="2">
    <source>
        <dbReference type="Proteomes" id="UP000183898"/>
    </source>
</evidence>
<proteinExistence type="predicted"/>
<gene>
    <name evidence="1" type="ORF">SAMN05216404_1262</name>
</gene>
<dbReference type="Proteomes" id="UP000183898">
    <property type="component" value="Unassembled WGS sequence"/>
</dbReference>
<dbReference type="EMBL" id="FOCT01000026">
    <property type="protein sequence ID" value="SEO48295.1"/>
    <property type="molecule type" value="Genomic_DNA"/>
</dbReference>
<name>A0A1H8Q226_9PROT</name>
<protein>
    <submittedName>
        <fullName evidence="1">Uncharacterized protein</fullName>
    </submittedName>
</protein>